<dbReference type="Proteomes" id="UP000688947">
    <property type="component" value="Unassembled WGS sequence"/>
</dbReference>
<gene>
    <name evidence="1" type="ORF">JG687_00017072</name>
</gene>
<dbReference type="EMBL" id="JAENGZ010001883">
    <property type="protein sequence ID" value="KAG6945800.1"/>
    <property type="molecule type" value="Genomic_DNA"/>
</dbReference>
<dbReference type="OrthoDB" id="129632at2759"/>
<protein>
    <submittedName>
        <fullName evidence="1">Uncharacterized protein</fullName>
    </submittedName>
</protein>
<dbReference type="AlphaFoldDB" id="A0A8T1TP11"/>
<name>A0A8T1TP11_9STRA</name>
<accession>A0A8T1TP11</accession>
<comment type="caution">
    <text evidence="1">The sequence shown here is derived from an EMBL/GenBank/DDBJ whole genome shotgun (WGS) entry which is preliminary data.</text>
</comment>
<sequence>MTISFKTAYHKVSEQMTKLHSRELNEFIRDSAQQLHRRLFAEVADALRKITGEEQKHFNMLLAKWIASHFRPLIFVEDEGFVEFIVFITETLCRIMVIILKRPELRGCIISVAGDSRLHVRSCIEQACVFISFTSNIYTARNARSYIAFTIH</sequence>
<organism evidence="1 2">
    <name type="scientific">Phytophthora cactorum</name>
    <dbReference type="NCBI Taxonomy" id="29920"/>
    <lineage>
        <taxon>Eukaryota</taxon>
        <taxon>Sar</taxon>
        <taxon>Stramenopiles</taxon>
        <taxon>Oomycota</taxon>
        <taxon>Peronosporomycetes</taxon>
        <taxon>Peronosporales</taxon>
        <taxon>Peronosporaceae</taxon>
        <taxon>Phytophthora</taxon>
    </lineage>
</organism>
<evidence type="ECO:0000313" key="1">
    <source>
        <dbReference type="EMBL" id="KAG6945800.1"/>
    </source>
</evidence>
<reference evidence="1" key="1">
    <citation type="submission" date="2021-01" db="EMBL/GenBank/DDBJ databases">
        <title>Phytophthora aleatoria, a newly-described species from Pinus radiata is distinct from Phytophthora cactorum isolates based on comparative genomics.</title>
        <authorList>
            <person name="Mcdougal R."/>
            <person name="Panda P."/>
            <person name="Williams N."/>
            <person name="Studholme D.J."/>
        </authorList>
    </citation>
    <scope>NUCLEOTIDE SEQUENCE</scope>
    <source>
        <strain evidence="1">NZFS 3830</strain>
    </source>
</reference>
<proteinExistence type="predicted"/>
<evidence type="ECO:0000313" key="2">
    <source>
        <dbReference type="Proteomes" id="UP000688947"/>
    </source>
</evidence>